<evidence type="ECO:0000313" key="2">
    <source>
        <dbReference type="EMBL" id="MDR7151138.1"/>
    </source>
</evidence>
<dbReference type="Proteomes" id="UP001265700">
    <property type="component" value="Unassembled WGS sequence"/>
</dbReference>
<evidence type="ECO:0000313" key="3">
    <source>
        <dbReference type="Proteomes" id="UP001265700"/>
    </source>
</evidence>
<dbReference type="PROSITE" id="PS51186">
    <property type="entry name" value="GNAT"/>
    <property type="match status" value="1"/>
</dbReference>
<dbReference type="EMBL" id="JAVDWU010000006">
    <property type="protein sequence ID" value="MDR7151138.1"/>
    <property type="molecule type" value="Genomic_DNA"/>
</dbReference>
<organism evidence="2 3">
    <name type="scientific">Hydrogenophaga palleronii</name>
    <dbReference type="NCBI Taxonomy" id="65655"/>
    <lineage>
        <taxon>Bacteria</taxon>
        <taxon>Pseudomonadati</taxon>
        <taxon>Pseudomonadota</taxon>
        <taxon>Betaproteobacteria</taxon>
        <taxon>Burkholderiales</taxon>
        <taxon>Comamonadaceae</taxon>
        <taxon>Hydrogenophaga</taxon>
    </lineage>
</organism>
<sequence length="144" mass="16910">MVLPKLRPACENDRQFIFESYKATLREHVEWAWGWNETFQRDGFWRHHPLADFQVISAGEMNAGAMHVEVGESWNFVRMIFLLPAYQRQGFGSALLRREIIRARKEGKSLDLKVIKINPAKRLYDRLGFAVVEENDATYHMRSV</sequence>
<evidence type="ECO:0000259" key="1">
    <source>
        <dbReference type="PROSITE" id="PS51186"/>
    </source>
</evidence>
<protein>
    <submittedName>
        <fullName evidence="2">GNAT superfamily N-acetyltransferase</fullName>
    </submittedName>
</protein>
<proteinExistence type="predicted"/>
<dbReference type="InterPro" id="IPR016181">
    <property type="entry name" value="Acyl_CoA_acyltransferase"/>
</dbReference>
<name>A0ABU1WPD8_9BURK</name>
<dbReference type="InterPro" id="IPR000182">
    <property type="entry name" value="GNAT_dom"/>
</dbReference>
<comment type="caution">
    <text evidence="2">The sequence shown here is derived from an EMBL/GenBank/DDBJ whole genome shotgun (WGS) entry which is preliminary data.</text>
</comment>
<dbReference type="CDD" id="cd04301">
    <property type="entry name" value="NAT_SF"/>
    <property type="match status" value="1"/>
</dbReference>
<dbReference type="RefSeq" id="WP_310317915.1">
    <property type="nucleotide sequence ID" value="NZ_JAVDWU010000006.1"/>
</dbReference>
<keyword evidence="3" id="KW-1185">Reference proteome</keyword>
<dbReference type="SUPFAM" id="SSF55729">
    <property type="entry name" value="Acyl-CoA N-acyltransferases (Nat)"/>
    <property type="match status" value="1"/>
</dbReference>
<feature type="domain" description="N-acetyltransferase" evidence="1">
    <location>
        <begin position="4"/>
        <end position="144"/>
    </location>
</feature>
<reference evidence="2 3" key="1">
    <citation type="submission" date="2023-07" db="EMBL/GenBank/DDBJ databases">
        <title>Sorghum-associated microbial communities from plants grown in Nebraska, USA.</title>
        <authorList>
            <person name="Schachtman D."/>
        </authorList>
    </citation>
    <scope>NUCLEOTIDE SEQUENCE [LARGE SCALE GENOMIC DNA]</scope>
    <source>
        <strain evidence="2 3">4249</strain>
    </source>
</reference>
<gene>
    <name evidence="2" type="ORF">J2W49_003111</name>
</gene>
<accession>A0ABU1WPD8</accession>
<dbReference type="Pfam" id="PF13508">
    <property type="entry name" value="Acetyltransf_7"/>
    <property type="match status" value="1"/>
</dbReference>
<dbReference type="Gene3D" id="3.40.630.30">
    <property type="match status" value="1"/>
</dbReference>